<dbReference type="PANTHER" id="PTHR14009:SF1">
    <property type="entry name" value="MITOCHONDRIAL PROTON_CALCIUM EXCHANGER PROTEIN"/>
    <property type="match status" value="1"/>
</dbReference>
<gene>
    <name evidence="1" type="primary">LETM1_2</name>
    <name evidence="1" type="ORF">SK128_021540</name>
</gene>
<protein>
    <submittedName>
        <fullName evidence="1">Letm1 and EF-hand domain-containing protein 1, mitochondrial</fullName>
    </submittedName>
</protein>
<organism evidence="1 2">
    <name type="scientific">Halocaridina rubra</name>
    <name type="common">Hawaiian red shrimp</name>
    <dbReference type="NCBI Taxonomy" id="373956"/>
    <lineage>
        <taxon>Eukaryota</taxon>
        <taxon>Metazoa</taxon>
        <taxon>Ecdysozoa</taxon>
        <taxon>Arthropoda</taxon>
        <taxon>Crustacea</taxon>
        <taxon>Multicrustacea</taxon>
        <taxon>Malacostraca</taxon>
        <taxon>Eumalacostraca</taxon>
        <taxon>Eucarida</taxon>
        <taxon>Decapoda</taxon>
        <taxon>Pleocyemata</taxon>
        <taxon>Caridea</taxon>
        <taxon>Atyoidea</taxon>
        <taxon>Atyidae</taxon>
        <taxon>Halocaridina</taxon>
    </lineage>
</organism>
<dbReference type="Proteomes" id="UP001381693">
    <property type="component" value="Unassembled WGS sequence"/>
</dbReference>
<accession>A0AAN9A0I3</accession>
<reference evidence="1 2" key="1">
    <citation type="submission" date="2023-11" db="EMBL/GenBank/DDBJ databases">
        <title>Halocaridina rubra genome assembly.</title>
        <authorList>
            <person name="Smith C."/>
        </authorList>
    </citation>
    <scope>NUCLEOTIDE SEQUENCE [LARGE SCALE GENOMIC DNA]</scope>
    <source>
        <strain evidence="1">EP-1</strain>
        <tissue evidence="1">Whole</tissue>
    </source>
</reference>
<comment type="caution">
    <text evidence="1">The sequence shown here is derived from an EMBL/GenBank/DDBJ whole genome shotgun (WGS) entry which is preliminary data.</text>
</comment>
<sequence length="198" mass="21961">MSFVSGISGVVVGVTRNARQGRLTHVSRSGCGIILKQSWGYGGISKVGPELAASYSVIRGGWVTQGPGQHQVYCQVSPTIFTSPALRVSYTTVYVPGIRAFHSSGIFFEKETLKPSSQVEVTVKDLKEKAKAAGSPIVQEKKADIVEKKSLGVRIKEEFLHYYHGFRLLFIDVKICTKYVWRIVNGDSLSRREHRQVM</sequence>
<dbReference type="GO" id="GO:0005743">
    <property type="term" value="C:mitochondrial inner membrane"/>
    <property type="evidence" value="ECO:0007669"/>
    <property type="project" value="InterPro"/>
</dbReference>
<dbReference type="InterPro" id="IPR044202">
    <property type="entry name" value="LETM1/MDM38-like"/>
</dbReference>
<dbReference type="AlphaFoldDB" id="A0AAN9A0I3"/>
<proteinExistence type="predicted"/>
<dbReference type="EMBL" id="JAXCGZ010017724">
    <property type="protein sequence ID" value="KAK7067780.1"/>
    <property type="molecule type" value="Genomic_DNA"/>
</dbReference>
<dbReference type="GO" id="GO:0030003">
    <property type="term" value="P:intracellular monoatomic cation homeostasis"/>
    <property type="evidence" value="ECO:0007669"/>
    <property type="project" value="TreeGrafter"/>
</dbReference>
<keyword evidence="2" id="KW-1185">Reference proteome</keyword>
<evidence type="ECO:0000313" key="2">
    <source>
        <dbReference type="Proteomes" id="UP001381693"/>
    </source>
</evidence>
<evidence type="ECO:0000313" key="1">
    <source>
        <dbReference type="EMBL" id="KAK7067780.1"/>
    </source>
</evidence>
<name>A0AAN9A0I3_HALRR</name>
<dbReference type="PANTHER" id="PTHR14009">
    <property type="entry name" value="LEUCINE ZIPPER-EF-HAND CONTAINING TRANSMEMBRANE PROTEIN"/>
    <property type="match status" value="1"/>
</dbReference>